<dbReference type="EMBL" id="NEFA01000033">
    <property type="protein sequence ID" value="OYQ99146.1"/>
    <property type="molecule type" value="Genomic_DNA"/>
</dbReference>
<accession>A0AA44NI57</accession>
<dbReference type="Proteomes" id="UP000215827">
    <property type="component" value="Unassembled WGS sequence"/>
</dbReference>
<organism evidence="1 2">
    <name type="scientific">Citrobacter freundii</name>
    <dbReference type="NCBI Taxonomy" id="546"/>
    <lineage>
        <taxon>Bacteria</taxon>
        <taxon>Pseudomonadati</taxon>
        <taxon>Pseudomonadota</taxon>
        <taxon>Gammaproteobacteria</taxon>
        <taxon>Enterobacterales</taxon>
        <taxon>Enterobacteriaceae</taxon>
        <taxon>Citrobacter</taxon>
        <taxon>Citrobacter freundii complex</taxon>
    </lineage>
</organism>
<gene>
    <name evidence="1" type="ORF">B9P89_21790</name>
</gene>
<reference evidence="1 2" key="1">
    <citation type="submission" date="2017-04" db="EMBL/GenBank/DDBJ databases">
        <title>Emergence of KPC-2-producing Citrobacter isolates from sediments of a Chinese river.</title>
        <authorList>
            <person name="Zheng B."/>
        </authorList>
    </citation>
    <scope>NUCLEOTIDE SEQUENCE [LARGE SCALE GENOMIC DNA]</scope>
    <source>
        <strain evidence="1 2">C191</strain>
    </source>
</reference>
<sequence length="72" mass="7734">MPGGAALTVPTKVGRIKRSRHPAVGIRGGSICGTHLNPYKITAIICRKYAVTKSIPSSSGLTTRRGFFFIDF</sequence>
<protein>
    <submittedName>
        <fullName evidence="1">Uncharacterized protein</fullName>
    </submittedName>
</protein>
<dbReference type="AlphaFoldDB" id="A0AA44NI57"/>
<comment type="caution">
    <text evidence="1">The sequence shown here is derived from an EMBL/GenBank/DDBJ whole genome shotgun (WGS) entry which is preliminary data.</text>
</comment>
<evidence type="ECO:0000313" key="1">
    <source>
        <dbReference type="EMBL" id="OYQ99146.1"/>
    </source>
</evidence>
<proteinExistence type="predicted"/>
<name>A0AA44NI57_CITFR</name>
<evidence type="ECO:0000313" key="2">
    <source>
        <dbReference type="Proteomes" id="UP000215827"/>
    </source>
</evidence>